<comment type="caution">
    <text evidence="15">The sequence shown here is derived from an EMBL/GenBank/DDBJ whole genome shotgun (WGS) entry which is preliminary data.</text>
</comment>
<dbReference type="GO" id="GO:0009279">
    <property type="term" value="C:cell outer membrane"/>
    <property type="evidence" value="ECO:0007669"/>
    <property type="project" value="UniProtKB-SubCell"/>
</dbReference>
<keyword evidence="4 10" id="KW-0812">Transmembrane</keyword>
<dbReference type="GO" id="GO:0015344">
    <property type="term" value="F:siderophore uptake transmembrane transporter activity"/>
    <property type="evidence" value="ECO:0007669"/>
    <property type="project" value="TreeGrafter"/>
</dbReference>
<dbReference type="InterPro" id="IPR000531">
    <property type="entry name" value="Beta-barrel_TonB"/>
</dbReference>
<dbReference type="Pfam" id="PF00593">
    <property type="entry name" value="TonB_dep_Rec_b-barrel"/>
    <property type="match status" value="1"/>
</dbReference>
<dbReference type="PANTHER" id="PTHR30069:SF29">
    <property type="entry name" value="HEMOGLOBIN AND HEMOGLOBIN-HAPTOGLOBIN-BINDING PROTEIN 1-RELATED"/>
    <property type="match status" value="1"/>
</dbReference>
<evidence type="ECO:0000313" key="15">
    <source>
        <dbReference type="EMBL" id="RKD92309.1"/>
    </source>
</evidence>
<feature type="domain" description="TonB-dependent receptor plug" evidence="14">
    <location>
        <begin position="42"/>
        <end position="146"/>
    </location>
</feature>
<evidence type="ECO:0000256" key="2">
    <source>
        <dbReference type="ARBA" id="ARBA00022448"/>
    </source>
</evidence>
<keyword evidence="7 10" id="KW-0472">Membrane</keyword>
<dbReference type="PANTHER" id="PTHR30069">
    <property type="entry name" value="TONB-DEPENDENT OUTER MEMBRANE RECEPTOR"/>
    <property type="match status" value="1"/>
</dbReference>
<dbReference type="Proteomes" id="UP000283387">
    <property type="component" value="Unassembled WGS sequence"/>
</dbReference>
<comment type="subcellular location">
    <subcellularLocation>
        <location evidence="1 10">Cell outer membrane</location>
        <topology evidence="1 10">Multi-pass membrane protein</topology>
    </subcellularLocation>
</comment>
<evidence type="ECO:0000256" key="8">
    <source>
        <dbReference type="ARBA" id="ARBA00023170"/>
    </source>
</evidence>
<dbReference type="Gene3D" id="2.170.130.10">
    <property type="entry name" value="TonB-dependent receptor, plug domain"/>
    <property type="match status" value="1"/>
</dbReference>
<keyword evidence="16" id="KW-1185">Reference proteome</keyword>
<keyword evidence="3 10" id="KW-1134">Transmembrane beta strand</keyword>
<reference evidence="15 16" key="1">
    <citation type="submission" date="2018-09" db="EMBL/GenBank/DDBJ databases">
        <title>Genomic Encyclopedia of Archaeal and Bacterial Type Strains, Phase II (KMG-II): from individual species to whole genera.</title>
        <authorList>
            <person name="Goeker M."/>
        </authorList>
    </citation>
    <scope>NUCLEOTIDE SEQUENCE [LARGE SCALE GENOMIC DNA]</scope>
    <source>
        <strain evidence="15 16">DSM 27148</strain>
    </source>
</reference>
<feature type="domain" description="TonB-dependent receptor-like beta-barrel" evidence="13">
    <location>
        <begin position="272"/>
        <end position="612"/>
    </location>
</feature>
<proteinExistence type="inferred from homology"/>
<dbReference type="RefSeq" id="WP_120273531.1">
    <property type="nucleotide sequence ID" value="NZ_RAPN01000001.1"/>
</dbReference>
<dbReference type="InterPro" id="IPR036942">
    <property type="entry name" value="Beta-barrel_TonB_sf"/>
</dbReference>
<dbReference type="PROSITE" id="PS52016">
    <property type="entry name" value="TONB_DEPENDENT_REC_3"/>
    <property type="match status" value="1"/>
</dbReference>
<sequence length="644" mass="72758">MRRFVLSFGLLAFLSGSLFAQEEQLADSVLLHEVATYAPYKKYQAGAKVESIPTDQIETAQSGALDQLLMQFTPIYLKSNAGGLSTIRIRGTAADHTSVNFGGININSLTLGHSDFSSVPVYLFDGIDLQYGSSSAVNGSGSIGGAVYLGLSNDWTDGARVKATVSQGSFGEQLYGAKVFVGNGKFESVTRLYYHMLKNDFPFTRPSDGKKFDQQNAMIENMGMIQELNYRFNAKEWWKTAVWLEHDWHQVQALMSEHPLNAAGETLDNKHIRIWSEYENRKHALQYKGGLGFVHDMQLYNSNELQKIGTNRLIAEVEAKQDVQANFGYKFGAKYTYIKPNVYAYSSDDIDYEQRASFYLSSFYLPLNTLKLTLNLRQELVTDFKAPLTPSFGAEYRLLLTDVSAFKLTGNLAKSYRIPTFNDRFWPEVGNADLKPEKGMNYELALQYQYCSASFQSDIKVSGFYMDVKDWIEWRPGSVGWEPENRSRVISKGIEFTSNSDIFLNKTTMNFRLNYTFNPTEIKEDEVSSLVGTELIYTPKHMGNAYLMAKRGLWSAFADAVYTGERLADHTGNALSPDGTVLDAYVLMNCGVSRGLKIKGQDFKLSFAINNLLDKDYQNQPDYAMWGRNYRFTLSTDLNFNKNK</sequence>
<evidence type="ECO:0000256" key="9">
    <source>
        <dbReference type="ARBA" id="ARBA00023237"/>
    </source>
</evidence>
<evidence type="ECO:0000259" key="14">
    <source>
        <dbReference type="Pfam" id="PF07715"/>
    </source>
</evidence>
<keyword evidence="5 12" id="KW-0732">Signal</keyword>
<evidence type="ECO:0000259" key="13">
    <source>
        <dbReference type="Pfam" id="PF00593"/>
    </source>
</evidence>
<evidence type="ECO:0000256" key="1">
    <source>
        <dbReference type="ARBA" id="ARBA00004571"/>
    </source>
</evidence>
<evidence type="ECO:0000256" key="10">
    <source>
        <dbReference type="PROSITE-ProRule" id="PRU01360"/>
    </source>
</evidence>
<evidence type="ECO:0000256" key="5">
    <source>
        <dbReference type="ARBA" id="ARBA00022729"/>
    </source>
</evidence>
<evidence type="ECO:0000313" key="16">
    <source>
        <dbReference type="Proteomes" id="UP000283387"/>
    </source>
</evidence>
<evidence type="ECO:0000256" key="7">
    <source>
        <dbReference type="ARBA" id="ARBA00023136"/>
    </source>
</evidence>
<evidence type="ECO:0000256" key="3">
    <source>
        <dbReference type="ARBA" id="ARBA00022452"/>
    </source>
</evidence>
<feature type="chain" id="PRO_5019534033" evidence="12">
    <location>
        <begin position="21"/>
        <end position="644"/>
    </location>
</feature>
<organism evidence="15 16">
    <name type="scientific">Mangrovibacterium diazotrophicum</name>
    <dbReference type="NCBI Taxonomy" id="1261403"/>
    <lineage>
        <taxon>Bacteria</taxon>
        <taxon>Pseudomonadati</taxon>
        <taxon>Bacteroidota</taxon>
        <taxon>Bacteroidia</taxon>
        <taxon>Marinilabiliales</taxon>
        <taxon>Prolixibacteraceae</taxon>
        <taxon>Mangrovibacterium</taxon>
    </lineage>
</organism>
<feature type="signal peptide" evidence="12">
    <location>
        <begin position="1"/>
        <end position="20"/>
    </location>
</feature>
<dbReference type="OrthoDB" id="9762903at2"/>
<name>A0A419WA39_9BACT</name>
<dbReference type="InterPro" id="IPR037066">
    <property type="entry name" value="Plug_dom_sf"/>
</dbReference>
<dbReference type="InterPro" id="IPR039426">
    <property type="entry name" value="TonB-dep_rcpt-like"/>
</dbReference>
<dbReference type="Pfam" id="PF07715">
    <property type="entry name" value="Plug"/>
    <property type="match status" value="1"/>
</dbReference>
<gene>
    <name evidence="15" type="ORF">BC643_2680</name>
</gene>
<dbReference type="EMBL" id="RAPN01000001">
    <property type="protein sequence ID" value="RKD92309.1"/>
    <property type="molecule type" value="Genomic_DNA"/>
</dbReference>
<keyword evidence="9 10" id="KW-0998">Cell outer membrane</keyword>
<evidence type="ECO:0000256" key="4">
    <source>
        <dbReference type="ARBA" id="ARBA00022692"/>
    </source>
</evidence>
<accession>A0A419WA39</accession>
<dbReference type="GO" id="GO:0044718">
    <property type="term" value="P:siderophore transmembrane transport"/>
    <property type="evidence" value="ECO:0007669"/>
    <property type="project" value="TreeGrafter"/>
</dbReference>
<dbReference type="InterPro" id="IPR012910">
    <property type="entry name" value="Plug_dom"/>
</dbReference>
<evidence type="ECO:0000256" key="6">
    <source>
        <dbReference type="ARBA" id="ARBA00023077"/>
    </source>
</evidence>
<evidence type="ECO:0000256" key="12">
    <source>
        <dbReference type="SAM" id="SignalP"/>
    </source>
</evidence>
<dbReference type="AlphaFoldDB" id="A0A419WA39"/>
<keyword evidence="2 10" id="KW-0813">Transport</keyword>
<comment type="similarity">
    <text evidence="10 11">Belongs to the TonB-dependent receptor family.</text>
</comment>
<dbReference type="SUPFAM" id="SSF56935">
    <property type="entry name" value="Porins"/>
    <property type="match status" value="1"/>
</dbReference>
<keyword evidence="8 15" id="KW-0675">Receptor</keyword>
<evidence type="ECO:0000256" key="11">
    <source>
        <dbReference type="RuleBase" id="RU003357"/>
    </source>
</evidence>
<keyword evidence="6 11" id="KW-0798">TonB box</keyword>
<protein>
    <submittedName>
        <fullName evidence="15">Iron complex outermembrane receptor protein</fullName>
    </submittedName>
</protein>
<dbReference type="Gene3D" id="2.40.170.20">
    <property type="entry name" value="TonB-dependent receptor, beta-barrel domain"/>
    <property type="match status" value="1"/>
</dbReference>